<evidence type="ECO:0000259" key="2">
    <source>
        <dbReference type="Pfam" id="PF14258"/>
    </source>
</evidence>
<dbReference type="EMBL" id="JALP01000092">
    <property type="protein sequence ID" value="THG91079.1"/>
    <property type="molecule type" value="Genomic_DNA"/>
</dbReference>
<keyword evidence="5" id="KW-1185">Reference proteome</keyword>
<dbReference type="Proteomes" id="UP000002754">
    <property type="component" value="Unassembled WGS sequence"/>
</dbReference>
<gene>
    <name evidence="4" type="ORF">AJ85_07055</name>
    <name evidence="3" type="ORF">BALCAV_0219345</name>
</gene>
<dbReference type="Pfam" id="PF14258">
    <property type="entry name" value="DUF4350"/>
    <property type="match status" value="1"/>
</dbReference>
<organism evidence="3 5">
    <name type="scientific">Alkalihalobacillus alcalophilus ATCC 27647 = CGMCC 1.3604</name>
    <dbReference type="NCBI Taxonomy" id="1218173"/>
    <lineage>
        <taxon>Bacteria</taxon>
        <taxon>Bacillati</taxon>
        <taxon>Bacillota</taxon>
        <taxon>Bacilli</taxon>
        <taxon>Bacillales</taxon>
        <taxon>Bacillaceae</taxon>
        <taxon>Alkalihalobacillus</taxon>
    </lineage>
</organism>
<dbReference type="EMBL" id="ALPT02000092">
    <property type="protein sequence ID" value="KGA95932.1"/>
    <property type="molecule type" value="Genomic_DNA"/>
</dbReference>
<name>A0A094YR35_ALKAL</name>
<sequence>MKSTYSTKRAWLYIVIVIVIFWIIGYFIFSKQPQEYPPYLSESPSPSGTKAIYTYLENTDSEITRWRFTPDLLETNESEQLLVMIEPSFMLSREEMDEYIQFMEAGNSILFISQLPTDYFGIKTDIVSVDEEQEYAEIKSNNELLLEGLVTTPLRLVLSDESELLLEDNYGPLAVETSVGAGSLTVLMTPEWLMNHFILDADHLELFTEVLNESLVDTTSILFDEYIHNVDDQNSYFAFYPFWFQLLFVQLMMLTIFILWIQGKRFGPILKVREETVRFSDESLRALAVWHLKSKQYRHSLNIQADYLKVSIQERFGISYTKPWEDISEPLERQLANKEVKSFIVGLQAVLTKPDLSKQEYLQWSKKIEHLRKEVEEG</sequence>
<dbReference type="eggNOG" id="ENOG502Z89S">
    <property type="taxonomic scope" value="Bacteria"/>
</dbReference>
<dbReference type="STRING" id="1218173.BALCAV_0219345"/>
<evidence type="ECO:0000313" key="5">
    <source>
        <dbReference type="Proteomes" id="UP000002754"/>
    </source>
</evidence>
<dbReference type="Proteomes" id="UP000297014">
    <property type="component" value="Unassembled WGS sequence"/>
</dbReference>
<reference evidence="4 6" key="2">
    <citation type="submission" date="2014-01" db="EMBL/GenBank/DDBJ databases">
        <title>Draft genome sequencing of Bacillus alcalophilus CGMCC 1.3604.</title>
        <authorList>
            <person name="Yang J."/>
            <person name="Diao L."/>
            <person name="Yang S."/>
        </authorList>
    </citation>
    <scope>NUCLEOTIDE SEQUENCE [LARGE SCALE GENOMIC DNA]</scope>
    <source>
        <strain evidence="4 6">CGMCC 1.3604</strain>
    </source>
</reference>
<evidence type="ECO:0000256" key="1">
    <source>
        <dbReference type="SAM" id="Phobius"/>
    </source>
</evidence>
<keyword evidence="1" id="KW-0472">Membrane</keyword>
<keyword evidence="1" id="KW-1133">Transmembrane helix</keyword>
<dbReference type="InterPro" id="IPR025646">
    <property type="entry name" value="DUF4350"/>
</dbReference>
<comment type="caution">
    <text evidence="3">The sequence shown here is derived from an EMBL/GenBank/DDBJ whole genome shotgun (WGS) entry which is preliminary data.</text>
</comment>
<dbReference type="OrthoDB" id="2935725at2"/>
<evidence type="ECO:0000313" key="4">
    <source>
        <dbReference type="EMBL" id="THG91079.1"/>
    </source>
</evidence>
<feature type="transmembrane region" description="Helical" evidence="1">
    <location>
        <begin position="12"/>
        <end position="29"/>
    </location>
</feature>
<accession>A0A094YR35</accession>
<protein>
    <recommendedName>
        <fullName evidence="2">DUF4350 domain-containing protein</fullName>
    </recommendedName>
</protein>
<dbReference type="AlphaFoldDB" id="A0A094YR35"/>
<feature type="transmembrane region" description="Helical" evidence="1">
    <location>
        <begin position="242"/>
        <end position="261"/>
    </location>
</feature>
<keyword evidence="1" id="KW-0812">Transmembrane</keyword>
<dbReference type="RefSeq" id="WP_003320900.1">
    <property type="nucleotide sequence ID" value="NZ_ALPT02000092.1"/>
</dbReference>
<feature type="domain" description="DUF4350" evidence="2">
    <location>
        <begin position="41"/>
        <end position="207"/>
    </location>
</feature>
<proteinExistence type="predicted"/>
<evidence type="ECO:0000313" key="6">
    <source>
        <dbReference type="Proteomes" id="UP000297014"/>
    </source>
</evidence>
<reference evidence="3 5" key="1">
    <citation type="journal article" date="2014" name="Genome Announc.">
        <title>Draft Genome Sequence of Bacillus alcalophilus AV1934, a Classic Alkaliphile Isolated from Human Feces in 1934.</title>
        <authorList>
            <person name="Attie O."/>
            <person name="Jayaprakash A."/>
            <person name="Shah H."/>
            <person name="Paulsen I.T."/>
            <person name="Morino M."/>
            <person name="Takahashi Y."/>
            <person name="Narumi I."/>
            <person name="Sachidanandam R."/>
            <person name="Satoh K."/>
            <person name="Ito M."/>
            <person name="Krulwich T.A."/>
        </authorList>
    </citation>
    <scope>NUCLEOTIDE SEQUENCE [LARGE SCALE GENOMIC DNA]</scope>
    <source>
        <strain evidence="3 5">AV1934</strain>
    </source>
</reference>
<evidence type="ECO:0000313" key="3">
    <source>
        <dbReference type="EMBL" id="KGA95932.1"/>
    </source>
</evidence>